<dbReference type="RefSeq" id="WP_182511735.1">
    <property type="nucleotide sequence ID" value="NZ_JACJIQ010000002.1"/>
</dbReference>
<dbReference type="EMBL" id="JACJIQ010000002">
    <property type="protein sequence ID" value="MBA9075985.1"/>
    <property type="molecule type" value="Genomic_DNA"/>
</dbReference>
<evidence type="ECO:0000313" key="3">
    <source>
        <dbReference type="EMBL" id="MBA9075985.1"/>
    </source>
</evidence>
<gene>
    <name evidence="3" type="ORF">FHS90_000687</name>
</gene>
<evidence type="ECO:0000256" key="2">
    <source>
        <dbReference type="SAM" id="SignalP"/>
    </source>
</evidence>
<evidence type="ECO:0000313" key="4">
    <source>
        <dbReference type="Proteomes" id="UP000563094"/>
    </source>
</evidence>
<comment type="caution">
    <text evidence="3">The sequence shown here is derived from an EMBL/GenBank/DDBJ whole genome shotgun (WGS) entry which is preliminary data.</text>
</comment>
<accession>A0A839GK69</accession>
<sequence length="345" mass="37825">MKAVRICVLGLALIGLVSMKGRAQQIPQYSQYMTNSVVVNPAVAGIESYTDIRASFRKQWVGLEESPITFYTSIHASIGKNDRNAPAKNKFKRSSTGVTQSSGVNKNNRFYRVNPHHGVGAIVQVDRAGLLTATSVNLMYAYHLPITNVLNVSTGISAGVVRNSFNTAQAKAVDQSDPTLAGDNTGSTKADASLGIWVYTSKAFLGISGTHLINSGSDFKDAYSTAVSGKIEPHYFITAGYRVKINRDLMLTPSIMYRKATPTPASFDFNIKALYSERMWVGLSYRKKDSFTLLGGLNINHLLDFGYSYDVTTSELNEASAGSHEILIGFKVNNKRKIICPQWIW</sequence>
<reference evidence="3 4" key="1">
    <citation type="submission" date="2020-08" db="EMBL/GenBank/DDBJ databases">
        <title>Genomic Encyclopedia of Type Strains, Phase IV (KMG-IV): sequencing the most valuable type-strain genomes for metagenomic binning, comparative biology and taxonomic classification.</title>
        <authorList>
            <person name="Goeker M."/>
        </authorList>
    </citation>
    <scope>NUCLEOTIDE SEQUENCE [LARGE SCALE GENOMIC DNA]</scope>
    <source>
        <strain evidence="3 4">DSM 29854</strain>
    </source>
</reference>
<feature type="signal peptide" evidence="2">
    <location>
        <begin position="1"/>
        <end position="23"/>
    </location>
</feature>
<feature type="chain" id="PRO_5033048455" evidence="2">
    <location>
        <begin position="24"/>
        <end position="345"/>
    </location>
</feature>
<dbReference type="AlphaFoldDB" id="A0A839GK69"/>
<protein>
    <submittedName>
        <fullName evidence="3">Type IX secretion system PorP/SprF family membrane protein</fullName>
    </submittedName>
</protein>
<keyword evidence="2" id="KW-0732">Signal</keyword>
<keyword evidence="4" id="KW-1185">Reference proteome</keyword>
<dbReference type="Pfam" id="PF11751">
    <property type="entry name" value="PorP_SprF"/>
    <property type="match status" value="1"/>
</dbReference>
<dbReference type="Proteomes" id="UP000563094">
    <property type="component" value="Unassembled WGS sequence"/>
</dbReference>
<organism evidence="3 4">
    <name type="scientific">Rufibacter quisquiliarum</name>
    <dbReference type="NCBI Taxonomy" id="1549639"/>
    <lineage>
        <taxon>Bacteria</taxon>
        <taxon>Pseudomonadati</taxon>
        <taxon>Bacteroidota</taxon>
        <taxon>Cytophagia</taxon>
        <taxon>Cytophagales</taxon>
        <taxon>Hymenobacteraceae</taxon>
        <taxon>Rufibacter</taxon>
    </lineage>
</organism>
<dbReference type="NCBIfam" id="TIGR03519">
    <property type="entry name" value="T9SS_PorP_fam"/>
    <property type="match status" value="1"/>
</dbReference>
<name>A0A839GK69_9BACT</name>
<feature type="compositionally biased region" description="Polar residues" evidence="1">
    <location>
        <begin position="94"/>
        <end position="107"/>
    </location>
</feature>
<dbReference type="InterPro" id="IPR019861">
    <property type="entry name" value="PorP/SprF_Bacteroidetes"/>
</dbReference>
<evidence type="ECO:0000256" key="1">
    <source>
        <dbReference type="SAM" id="MobiDB-lite"/>
    </source>
</evidence>
<feature type="region of interest" description="Disordered" evidence="1">
    <location>
        <begin position="82"/>
        <end position="107"/>
    </location>
</feature>
<proteinExistence type="predicted"/>